<name>A0A2P2JNZ5_RHIMU</name>
<proteinExistence type="predicted"/>
<organism evidence="2">
    <name type="scientific">Rhizophora mucronata</name>
    <name type="common">Asiatic mangrove</name>
    <dbReference type="NCBI Taxonomy" id="61149"/>
    <lineage>
        <taxon>Eukaryota</taxon>
        <taxon>Viridiplantae</taxon>
        <taxon>Streptophyta</taxon>
        <taxon>Embryophyta</taxon>
        <taxon>Tracheophyta</taxon>
        <taxon>Spermatophyta</taxon>
        <taxon>Magnoliopsida</taxon>
        <taxon>eudicotyledons</taxon>
        <taxon>Gunneridae</taxon>
        <taxon>Pentapetalae</taxon>
        <taxon>rosids</taxon>
        <taxon>fabids</taxon>
        <taxon>Malpighiales</taxon>
        <taxon>Rhizophoraceae</taxon>
        <taxon>Rhizophora</taxon>
    </lineage>
</organism>
<protein>
    <submittedName>
        <fullName evidence="2">ER membrane protein complex subunit 8/9 homolog</fullName>
    </submittedName>
</protein>
<dbReference type="AlphaFoldDB" id="A0A2P2JNZ5"/>
<accession>A0A2P2JNZ5</accession>
<sequence>MEERNRFSNLDDVGDLRRGTTD</sequence>
<dbReference type="EMBL" id="GGEC01014713">
    <property type="protein sequence ID" value="MBW95196.1"/>
    <property type="molecule type" value="Transcribed_RNA"/>
</dbReference>
<evidence type="ECO:0000256" key="1">
    <source>
        <dbReference type="SAM" id="MobiDB-lite"/>
    </source>
</evidence>
<reference evidence="2" key="1">
    <citation type="submission" date="2018-02" db="EMBL/GenBank/DDBJ databases">
        <title>Rhizophora mucronata_Transcriptome.</title>
        <authorList>
            <person name="Meera S.P."/>
            <person name="Sreeshan A."/>
            <person name="Augustine A."/>
        </authorList>
    </citation>
    <scope>NUCLEOTIDE SEQUENCE</scope>
    <source>
        <tissue evidence="2">Leaf</tissue>
    </source>
</reference>
<evidence type="ECO:0000313" key="2">
    <source>
        <dbReference type="EMBL" id="MBW95196.1"/>
    </source>
</evidence>
<feature type="region of interest" description="Disordered" evidence="1">
    <location>
        <begin position="1"/>
        <end position="22"/>
    </location>
</feature>